<keyword evidence="2" id="KW-0812">Transmembrane</keyword>
<organism evidence="6 7">
    <name type="scientific">Streptosporangium brasiliense</name>
    <dbReference type="NCBI Taxonomy" id="47480"/>
    <lineage>
        <taxon>Bacteria</taxon>
        <taxon>Bacillati</taxon>
        <taxon>Actinomycetota</taxon>
        <taxon>Actinomycetes</taxon>
        <taxon>Streptosporangiales</taxon>
        <taxon>Streptosporangiaceae</taxon>
        <taxon>Streptosporangium</taxon>
    </lineage>
</organism>
<reference evidence="6 7" key="1">
    <citation type="submission" date="2023-07" db="EMBL/GenBank/DDBJ databases">
        <title>Sequencing the genomes of 1000 actinobacteria strains.</title>
        <authorList>
            <person name="Klenk H.-P."/>
        </authorList>
    </citation>
    <scope>NUCLEOTIDE SEQUENCE [LARGE SCALE GENOMIC DNA]</scope>
    <source>
        <strain evidence="6 7">DSM 44109</strain>
    </source>
</reference>
<gene>
    <name evidence="6" type="ORF">J2S55_008756</name>
</gene>
<dbReference type="Proteomes" id="UP001230426">
    <property type="component" value="Unassembled WGS sequence"/>
</dbReference>
<dbReference type="InterPro" id="IPR011547">
    <property type="entry name" value="SLC26A/SulP_dom"/>
</dbReference>
<evidence type="ECO:0000256" key="4">
    <source>
        <dbReference type="ARBA" id="ARBA00023136"/>
    </source>
</evidence>
<comment type="caution">
    <text evidence="6">The sequence shown here is derived from an EMBL/GenBank/DDBJ whole genome shotgun (WGS) entry which is preliminary data.</text>
</comment>
<evidence type="ECO:0000256" key="1">
    <source>
        <dbReference type="ARBA" id="ARBA00004141"/>
    </source>
</evidence>
<feature type="domain" description="SLC26A/SulP transporter" evidence="5">
    <location>
        <begin position="20"/>
        <end position="65"/>
    </location>
</feature>
<keyword evidence="7" id="KW-1185">Reference proteome</keyword>
<dbReference type="RefSeq" id="WP_306873460.1">
    <property type="nucleotide sequence ID" value="NZ_JAUSRB010000002.1"/>
</dbReference>
<evidence type="ECO:0000256" key="3">
    <source>
        <dbReference type="ARBA" id="ARBA00022989"/>
    </source>
</evidence>
<protein>
    <submittedName>
        <fullName evidence="6">MFS superfamily sulfate permease-like transporter</fullName>
    </submittedName>
</protein>
<evidence type="ECO:0000259" key="5">
    <source>
        <dbReference type="Pfam" id="PF00916"/>
    </source>
</evidence>
<sequence>MGWSAVPGWAALRGYRRAWLRPDLLAASSLWAVLVPQAFAYARPAGLPATSGLYTALGAMIGYALCRHAGSGT</sequence>
<evidence type="ECO:0000256" key="2">
    <source>
        <dbReference type="ARBA" id="ARBA00022692"/>
    </source>
</evidence>
<keyword evidence="4" id="KW-0472">Membrane</keyword>
<evidence type="ECO:0000313" key="7">
    <source>
        <dbReference type="Proteomes" id="UP001230426"/>
    </source>
</evidence>
<evidence type="ECO:0000313" key="6">
    <source>
        <dbReference type="EMBL" id="MDP9869490.1"/>
    </source>
</evidence>
<comment type="subcellular location">
    <subcellularLocation>
        <location evidence="1">Membrane</location>
        <topology evidence="1">Multi-pass membrane protein</topology>
    </subcellularLocation>
</comment>
<dbReference type="Pfam" id="PF00916">
    <property type="entry name" value="Sulfate_transp"/>
    <property type="match status" value="1"/>
</dbReference>
<name>A0ABT9RJQ7_9ACTN</name>
<keyword evidence="3" id="KW-1133">Transmembrane helix</keyword>
<accession>A0ABT9RJQ7</accession>
<proteinExistence type="predicted"/>
<dbReference type="EMBL" id="JAUSRB010000002">
    <property type="protein sequence ID" value="MDP9869490.1"/>
    <property type="molecule type" value="Genomic_DNA"/>
</dbReference>